<feature type="compositionally biased region" description="Basic and acidic residues" evidence="4">
    <location>
        <begin position="515"/>
        <end position="539"/>
    </location>
</feature>
<evidence type="ECO:0000256" key="3">
    <source>
        <dbReference type="PROSITE-ProRule" id="PRU00176"/>
    </source>
</evidence>
<feature type="domain" description="RRM" evidence="5">
    <location>
        <begin position="1060"/>
        <end position="1138"/>
    </location>
</feature>
<feature type="compositionally biased region" description="Low complexity" evidence="4">
    <location>
        <begin position="330"/>
        <end position="339"/>
    </location>
</feature>
<feature type="region of interest" description="Disordered" evidence="4">
    <location>
        <begin position="665"/>
        <end position="701"/>
    </location>
</feature>
<feature type="compositionally biased region" description="Low complexity" evidence="4">
    <location>
        <begin position="234"/>
        <end position="251"/>
    </location>
</feature>
<feature type="compositionally biased region" description="Low complexity" evidence="4">
    <location>
        <begin position="845"/>
        <end position="856"/>
    </location>
</feature>
<evidence type="ECO:0000256" key="1">
    <source>
        <dbReference type="ARBA" id="ARBA00022737"/>
    </source>
</evidence>
<evidence type="ECO:0000313" key="6">
    <source>
        <dbReference type="EMBL" id="KAF0762966.1"/>
    </source>
</evidence>
<feature type="domain" description="RRM" evidence="5">
    <location>
        <begin position="875"/>
        <end position="961"/>
    </location>
</feature>
<organism evidence="6 7">
    <name type="scientific">Aphis craccivora</name>
    <name type="common">Cowpea aphid</name>
    <dbReference type="NCBI Taxonomy" id="307492"/>
    <lineage>
        <taxon>Eukaryota</taxon>
        <taxon>Metazoa</taxon>
        <taxon>Ecdysozoa</taxon>
        <taxon>Arthropoda</taxon>
        <taxon>Hexapoda</taxon>
        <taxon>Insecta</taxon>
        <taxon>Pterygota</taxon>
        <taxon>Neoptera</taxon>
        <taxon>Paraneoptera</taxon>
        <taxon>Hemiptera</taxon>
        <taxon>Sternorrhyncha</taxon>
        <taxon>Aphidomorpha</taxon>
        <taxon>Aphidoidea</taxon>
        <taxon>Aphididae</taxon>
        <taxon>Aphidini</taxon>
        <taxon>Aphis</taxon>
        <taxon>Aphis</taxon>
    </lineage>
</organism>
<dbReference type="AlphaFoldDB" id="A0A6G0YXS1"/>
<feature type="compositionally biased region" description="Basic residues" evidence="4">
    <location>
        <begin position="206"/>
        <end position="219"/>
    </location>
</feature>
<dbReference type="PANTHER" id="PTHR13976">
    <property type="entry name" value="HETEROGENEOUS NUCLEAR RIBONUCLEOPROTEIN-RELATED"/>
    <property type="match status" value="1"/>
</dbReference>
<dbReference type="CDD" id="cd12254">
    <property type="entry name" value="RRM_hnRNPH_ESRPs_RBM12_like"/>
    <property type="match status" value="1"/>
</dbReference>
<keyword evidence="2 3" id="KW-0694">RNA-binding</keyword>
<feature type="compositionally biased region" description="Gly residues" evidence="4">
    <location>
        <begin position="1003"/>
        <end position="1018"/>
    </location>
</feature>
<comment type="caution">
    <text evidence="6">The sequence shown here is derived from an EMBL/GenBank/DDBJ whole genome shotgun (WGS) entry which is preliminary data.</text>
</comment>
<accession>A0A6G0YXS1</accession>
<evidence type="ECO:0000259" key="5">
    <source>
        <dbReference type="PROSITE" id="PS50102"/>
    </source>
</evidence>
<feature type="region of interest" description="Disordered" evidence="4">
    <location>
        <begin position="330"/>
        <end position="539"/>
    </location>
</feature>
<feature type="domain" description="RRM" evidence="5">
    <location>
        <begin position="5"/>
        <end position="78"/>
    </location>
</feature>
<feature type="compositionally biased region" description="Low complexity" evidence="4">
    <location>
        <begin position="154"/>
        <end position="169"/>
    </location>
</feature>
<sequence length="1140" mass="126771">TAMSVIIRLQNLPWAANAADIRQYFQGLSIPEGGVHIVGGEKGDVFISFSTDEDARQAMLSDGGCIKDVQIRLLLSSRNEMQKVIDSARQQTLYNAYMQQNMMQQPQIPIVGSLPPLTAKVLPQPQQQVRPDRLGAQMMRRQPLMDTMSLLMPQDKQQQMQQQLLSPKSLESRDRDDKTHKRSDRSRSKSRERRSKSSRSAGSRRERSRSRDRRRRDRSRGRDRSRDKYRSGEGRSSSSRGSGGKSQRSRSPVANKGVDGKLIGDQQAQINPWSCQYDNMQQQQAAMAGVENQQPPTMMNNVMPGNLGGFTQFRSPPQPPIIPVILPPNSFHQPQQQQQQPPPLMNRWAPSGGNHPHQQQQPYVPDNDFRSNMYGGGGSDDEDDRQTEFDNNFHGRFNENAASGMRRGPPGQDFREQRGFGQNRGGPPRFHKPQQAVPPVVGQHNRGGGDGQRPFDEFGNGGGPRFNHQQQQQPPRYGGHNMQEGGGRGRPSRFSSINENGKPSRFNQAPQQQQSRRDNDDGRSADFDESNKRIPQRYNDRYRYDVRNAQIPHCEGLCVEVNNMSNPFSYGDIRKLFEGIHIDGSAIKIQKHRQGVAFVRFDSNHNKNLAMKVNGTAYKGNHVVVKHLDDEAYERDNTDDRPYPSATTAVASNIVDHVDLVGDDEEGVASDQPATSSDKKKPKKSKTEDEGSDDDEDNDLVVCENNKDVTSTEDGGGDEQQKDPPTKYLKLKQLPITVTEEDVMNEFDGGNDLRRVTFYPDGEFLGAALEFTNTEAAESALKRYDCVLLGSTPVPVLRCTYKEYTQIKRKSGGGGRRFSNDNVGGGNSGGRHHHHNHHHHHGNSNHHQQVPSSSPVPVAPPPPNMSGAAPVVRSNCLYVYGLPTTVTNTDITQFFSDTSVLPDKIHIMLSKFGRPTGESYCEFGSAQQASIAMVKNNTYMGPNLVCIEPINRSLMIQAITKPMQQHCNNHHQEMSWGGGGGPPSRQQHHHQRPPHNQQQYGGHNNGGPYGGGGGGGGRPQQQQFNMNNGGGRGGGGYTPRMRGPGPGPNTGPEGFGQPGCVIALDNVPYRADVQQIVDFFEGFELNSQNVIRRFNDFGKPTGEARVNLRNPQEAARAVRVLQNKPIFNRPVRLTLLKKVI</sequence>
<feature type="compositionally biased region" description="Gly residues" evidence="4">
    <location>
        <begin position="1028"/>
        <end position="1037"/>
    </location>
</feature>
<feature type="compositionally biased region" description="Basic and acidic residues" evidence="4">
    <location>
        <begin position="220"/>
        <end position="233"/>
    </location>
</feature>
<feature type="compositionally biased region" description="Basic and acidic residues" evidence="4">
    <location>
        <begin position="170"/>
        <end position="189"/>
    </location>
</feature>
<dbReference type="GO" id="GO:0003723">
    <property type="term" value="F:RNA binding"/>
    <property type="evidence" value="ECO:0007669"/>
    <property type="project" value="UniProtKB-UniRule"/>
</dbReference>
<dbReference type="Proteomes" id="UP000478052">
    <property type="component" value="Unassembled WGS sequence"/>
</dbReference>
<reference evidence="6 7" key="1">
    <citation type="submission" date="2019-08" db="EMBL/GenBank/DDBJ databases">
        <title>Whole genome of Aphis craccivora.</title>
        <authorList>
            <person name="Voronova N.V."/>
            <person name="Shulinski R.S."/>
            <person name="Bandarenka Y.V."/>
            <person name="Zhorov D.G."/>
            <person name="Warner D."/>
        </authorList>
    </citation>
    <scope>NUCLEOTIDE SEQUENCE [LARGE SCALE GENOMIC DNA]</scope>
    <source>
        <strain evidence="6">180601</strain>
        <tissue evidence="6">Whole Body</tissue>
    </source>
</reference>
<dbReference type="Gene3D" id="3.30.70.330">
    <property type="match status" value="5"/>
</dbReference>
<keyword evidence="7" id="KW-1185">Reference proteome</keyword>
<dbReference type="OrthoDB" id="2588702at2759"/>
<dbReference type="InterPro" id="IPR035979">
    <property type="entry name" value="RBD_domain_sf"/>
</dbReference>
<dbReference type="InterPro" id="IPR000504">
    <property type="entry name" value="RRM_dom"/>
</dbReference>
<gene>
    <name evidence="6" type="ORF">FWK35_00003917</name>
</gene>
<feature type="compositionally biased region" description="Polar residues" evidence="4">
    <location>
        <begin position="497"/>
        <end position="514"/>
    </location>
</feature>
<evidence type="ECO:0000313" key="7">
    <source>
        <dbReference type="Proteomes" id="UP000478052"/>
    </source>
</evidence>
<evidence type="ECO:0000256" key="4">
    <source>
        <dbReference type="SAM" id="MobiDB-lite"/>
    </source>
</evidence>
<name>A0A6G0YXS1_APHCR</name>
<feature type="compositionally biased region" description="Basic and acidic residues" evidence="4">
    <location>
        <begin position="386"/>
        <end position="397"/>
    </location>
</feature>
<feature type="compositionally biased region" description="Basic residues" evidence="4">
    <location>
        <begin position="830"/>
        <end position="844"/>
    </location>
</feature>
<feature type="region of interest" description="Disordered" evidence="4">
    <location>
        <begin position="154"/>
        <end position="259"/>
    </location>
</feature>
<feature type="compositionally biased region" description="Acidic residues" evidence="4">
    <location>
        <begin position="690"/>
        <end position="699"/>
    </location>
</feature>
<keyword evidence="1" id="KW-0677">Repeat</keyword>
<proteinExistence type="predicted"/>
<dbReference type="InterPro" id="IPR050666">
    <property type="entry name" value="ESRP"/>
</dbReference>
<feature type="region of interest" description="Disordered" evidence="4">
    <location>
        <begin position="707"/>
        <end position="726"/>
    </location>
</feature>
<dbReference type="CDD" id="cd12510">
    <property type="entry name" value="RRM1_RBM12_like"/>
    <property type="match status" value="1"/>
</dbReference>
<dbReference type="EMBL" id="VUJU01001996">
    <property type="protein sequence ID" value="KAF0762966.1"/>
    <property type="molecule type" value="Genomic_DNA"/>
</dbReference>
<feature type="region of interest" description="Disordered" evidence="4">
    <location>
        <begin position="809"/>
        <end position="866"/>
    </location>
</feature>
<feature type="domain" description="RRM" evidence="5">
    <location>
        <begin position="557"/>
        <end position="630"/>
    </location>
</feature>
<feature type="region of interest" description="Disordered" evidence="4">
    <location>
        <begin position="969"/>
        <end position="1057"/>
    </location>
</feature>
<feature type="non-terminal residue" evidence="6">
    <location>
        <position position="1"/>
    </location>
</feature>
<dbReference type="InterPro" id="IPR012677">
    <property type="entry name" value="Nucleotide-bd_a/b_plait_sf"/>
</dbReference>
<dbReference type="PROSITE" id="PS50102">
    <property type="entry name" value="RRM"/>
    <property type="match status" value="4"/>
</dbReference>
<dbReference type="SUPFAM" id="SSF54928">
    <property type="entry name" value="RNA-binding domain, RBD"/>
    <property type="match status" value="3"/>
</dbReference>
<dbReference type="SMART" id="SM00360">
    <property type="entry name" value="RRM"/>
    <property type="match status" value="5"/>
</dbReference>
<dbReference type="Pfam" id="PF00076">
    <property type="entry name" value="RRM_1"/>
    <property type="match status" value="1"/>
</dbReference>
<evidence type="ECO:0000256" key="2">
    <source>
        <dbReference type="ARBA" id="ARBA00022884"/>
    </source>
</evidence>
<protein>
    <submittedName>
        <fullName evidence="6">RNA-binding protein 12</fullName>
    </submittedName>
</protein>